<keyword evidence="2" id="KW-1185">Reference proteome</keyword>
<dbReference type="GO" id="GO:0015485">
    <property type="term" value="F:cholesterol binding"/>
    <property type="evidence" value="ECO:0007669"/>
    <property type="project" value="TreeGrafter"/>
</dbReference>
<dbReference type="PANTHER" id="PTHR45727">
    <property type="entry name" value="NPC INTRACELLULAR CHOLESTEROL TRANSPORTER 1"/>
    <property type="match status" value="1"/>
</dbReference>
<proteinExistence type="predicted"/>
<reference evidence="1" key="1">
    <citation type="submission" date="2018-11" db="EMBL/GenBank/DDBJ databases">
        <authorList>
            <consortium name="Pathogen Informatics"/>
        </authorList>
    </citation>
    <scope>NUCLEOTIDE SEQUENCE</scope>
</reference>
<accession>A0A3S5AHL7</accession>
<dbReference type="OrthoDB" id="6510177at2759"/>
<dbReference type="GO" id="GO:0042632">
    <property type="term" value="P:cholesterol homeostasis"/>
    <property type="evidence" value="ECO:0007669"/>
    <property type="project" value="TreeGrafter"/>
</dbReference>
<dbReference type="Proteomes" id="UP000784294">
    <property type="component" value="Unassembled WGS sequence"/>
</dbReference>
<dbReference type="GO" id="GO:0030299">
    <property type="term" value="P:intestinal cholesterol absorption"/>
    <property type="evidence" value="ECO:0007669"/>
    <property type="project" value="TreeGrafter"/>
</dbReference>
<organism evidence="1 2">
    <name type="scientific">Protopolystoma xenopodis</name>
    <dbReference type="NCBI Taxonomy" id="117903"/>
    <lineage>
        <taxon>Eukaryota</taxon>
        <taxon>Metazoa</taxon>
        <taxon>Spiralia</taxon>
        <taxon>Lophotrochozoa</taxon>
        <taxon>Platyhelminthes</taxon>
        <taxon>Monogenea</taxon>
        <taxon>Polyopisthocotylea</taxon>
        <taxon>Polystomatidea</taxon>
        <taxon>Polystomatidae</taxon>
        <taxon>Protopolystoma</taxon>
    </lineage>
</organism>
<protein>
    <submittedName>
        <fullName evidence="1">Uncharacterized protein</fullName>
    </submittedName>
</protein>
<name>A0A3S5AHL7_9PLAT</name>
<dbReference type="EMBL" id="CAAALY010029613">
    <property type="protein sequence ID" value="VEL16717.1"/>
    <property type="molecule type" value="Genomic_DNA"/>
</dbReference>
<sequence length="103" mass="11378">MSGWARPLLLSLTVLWICFGLAVIPTHLRIGLDQRLSMPNDSYVLDYFNALSTYLNIGPPVYFVVTREHDYTNRIGQDEVCGSTGCPDDSLLGTIGQAARTNT</sequence>
<evidence type="ECO:0000313" key="1">
    <source>
        <dbReference type="EMBL" id="VEL16717.1"/>
    </source>
</evidence>
<dbReference type="GO" id="GO:0005886">
    <property type="term" value="C:plasma membrane"/>
    <property type="evidence" value="ECO:0007669"/>
    <property type="project" value="TreeGrafter"/>
</dbReference>
<dbReference type="GO" id="GO:0015918">
    <property type="term" value="P:sterol transport"/>
    <property type="evidence" value="ECO:0007669"/>
    <property type="project" value="TreeGrafter"/>
</dbReference>
<gene>
    <name evidence="1" type="ORF">PXEA_LOCUS10157</name>
</gene>
<dbReference type="PANTHER" id="PTHR45727:SF2">
    <property type="entry name" value="NPC INTRACELLULAR CHOLESTEROL TRANSPORTER 1"/>
    <property type="match status" value="1"/>
</dbReference>
<dbReference type="AlphaFoldDB" id="A0A3S5AHL7"/>
<comment type="caution">
    <text evidence="1">The sequence shown here is derived from an EMBL/GenBank/DDBJ whole genome shotgun (WGS) entry which is preliminary data.</text>
</comment>
<evidence type="ECO:0000313" key="2">
    <source>
        <dbReference type="Proteomes" id="UP000784294"/>
    </source>
</evidence>